<comment type="caution">
    <text evidence="3">The sequence shown here is derived from an EMBL/GenBank/DDBJ whole genome shotgun (WGS) entry which is preliminary data.</text>
</comment>
<dbReference type="InterPro" id="IPR044681">
    <property type="entry name" value="PICBP-like"/>
</dbReference>
<gene>
    <name evidence="3" type="ORF">Tsubulata_045813</name>
</gene>
<protein>
    <recommendedName>
        <fullName evidence="2">Calmodulin-binding domain-containing protein</fullName>
    </recommendedName>
</protein>
<feature type="region of interest" description="Disordered" evidence="1">
    <location>
        <begin position="436"/>
        <end position="458"/>
    </location>
</feature>
<proteinExistence type="predicted"/>
<reference evidence="3" key="1">
    <citation type="submission" date="2022-02" db="EMBL/GenBank/DDBJ databases">
        <authorList>
            <person name="Henning P.M."/>
            <person name="McCubbin A.G."/>
            <person name="Shore J.S."/>
        </authorList>
    </citation>
    <scope>NUCLEOTIDE SEQUENCE</scope>
    <source>
        <strain evidence="3">F60SS</strain>
        <tissue evidence="3">Leaves</tissue>
    </source>
</reference>
<feature type="compositionally biased region" description="Polar residues" evidence="1">
    <location>
        <begin position="956"/>
        <end position="977"/>
    </location>
</feature>
<dbReference type="InterPro" id="IPR012417">
    <property type="entry name" value="CaM-bd_dom_pln"/>
</dbReference>
<feature type="domain" description="Calmodulin-binding" evidence="2">
    <location>
        <begin position="463"/>
        <end position="577"/>
    </location>
</feature>
<feature type="compositionally biased region" description="Polar residues" evidence="1">
    <location>
        <begin position="75"/>
        <end position="88"/>
    </location>
</feature>
<feature type="compositionally biased region" description="Basic and acidic residues" evidence="1">
    <location>
        <begin position="769"/>
        <end position="783"/>
    </location>
</feature>
<evidence type="ECO:0000256" key="1">
    <source>
        <dbReference type="SAM" id="MobiDB-lite"/>
    </source>
</evidence>
<sequence>MMQKPATVLTKRSSFNSARNLARFSGARIRRTWSRKSSAASDLKKQLKKSRSIKLADARERHFKAKSCCDPINDHSQASPCCSSSNLDSIKDTKRSSSHSKQNSASPGPKSVTLVPRTSSMRPVRILTKMASIKTKRPSIRKPSNVHRATCSSAFKDSKFPDHVELQPGGSESTGASATKVCSYSYCSLHGHRHSASPPLKRFVSMRRRQLKTPKNVKSEGQYSKWGKSPLNAKKGTWARDIADEQNGKSSHQMSGTSTKPRAFNNVVPFSLLDGTSEESSEVSSQNCYPNTDYEPHSAINEAKNAGTEMHKHIGLWRLIHSHMVAGIGGSEAQPPVDEEDSIEQEEGIDASTLRRMNSGSCSDMPVTDQNINVEDYDRGSEEFHLYQHDAIKLVREAFDRILSEIPDQLSDDQSNHSGSTSDADLVAKDHADHEELCTSTTNDSDKGSNIQDEGERSIVEKVNFLNEREESKGGNNKSNQQAPSSWSNLKKILILKRFVRALEKVRNYNPRKPRFLPVQTGPEAETVNLRHQTMDERKNSKEWMLDYALQQVITTLAPAQKRKVALLVQAFESVGPFPEPGYSSMSNTSASSHSTPVQKGSVSLEQEDSRSESGINFKNFLRKTLLPEMRLKEGEQVSDFCTQQEQMITSCPELKETEFQERTESASLVPSCTATDSEEEVDARNLENSSNVTILKKDILDFVGYHNVEVAEPQYHDNTSPKPAAIVRTSYDQVSADGEEASSTPASEVPNCEFGPSGEKLANQVDATCEHSEDVESPKTYEESMASKNVDSSASVSQLSESSNVTEEETKLENEEAETNCIGGVAQEKELGKQKHMRLWYLIYKHMVSGSTKLLEEPGEEEHEYQGTKLMGMDNVHPQRGVSSSNLVASEENKDADEKQMEIQHIEAIRLVEEAIDEIPLPEILDDLSDDQSSTHQGNLDKNSDEEVDLGISSPIGSSQENLGESNSTEVKQGAQSAPKEALFNSDNTTRQEAAETTPEAENKPKPSMKKSWNNLKKVILLKRFVNALEKVKEFNPKEPRFLPLDPEKEAEKVHLRHQDLGDRKSSDEWMLDYALQRVVSKLTPARKRKVALLVEAFETVMPVDGR</sequence>
<accession>A0A9Q0GDV8</accession>
<dbReference type="Proteomes" id="UP001141552">
    <property type="component" value="Unassembled WGS sequence"/>
</dbReference>
<evidence type="ECO:0000313" key="4">
    <source>
        <dbReference type="Proteomes" id="UP001141552"/>
    </source>
</evidence>
<feature type="compositionally biased region" description="Polar residues" evidence="1">
    <location>
        <begin position="596"/>
        <end position="605"/>
    </location>
</feature>
<organism evidence="3 4">
    <name type="scientific">Turnera subulata</name>
    <dbReference type="NCBI Taxonomy" id="218843"/>
    <lineage>
        <taxon>Eukaryota</taxon>
        <taxon>Viridiplantae</taxon>
        <taxon>Streptophyta</taxon>
        <taxon>Embryophyta</taxon>
        <taxon>Tracheophyta</taxon>
        <taxon>Spermatophyta</taxon>
        <taxon>Magnoliopsida</taxon>
        <taxon>eudicotyledons</taxon>
        <taxon>Gunneridae</taxon>
        <taxon>Pentapetalae</taxon>
        <taxon>rosids</taxon>
        <taxon>fabids</taxon>
        <taxon>Malpighiales</taxon>
        <taxon>Passifloraceae</taxon>
        <taxon>Turnera</taxon>
    </lineage>
</organism>
<feature type="compositionally biased region" description="Low complexity" evidence="1">
    <location>
        <begin position="793"/>
        <end position="806"/>
    </location>
</feature>
<keyword evidence="4" id="KW-1185">Reference proteome</keyword>
<dbReference type="PANTHER" id="PTHR33923">
    <property type="entry name" value="CALMODULIN-BINDING PROTEIN-RELATED"/>
    <property type="match status" value="1"/>
</dbReference>
<feature type="compositionally biased region" description="Polar residues" evidence="1">
    <location>
        <begin position="932"/>
        <end position="942"/>
    </location>
</feature>
<reference evidence="3" key="2">
    <citation type="journal article" date="2023" name="Plants (Basel)">
        <title>Annotation of the Turnera subulata (Passifloraceae) Draft Genome Reveals the S-Locus Evolved after the Divergence of Turneroideae from Passifloroideae in a Stepwise Manner.</title>
        <authorList>
            <person name="Henning P.M."/>
            <person name="Roalson E.H."/>
            <person name="Mir W."/>
            <person name="McCubbin A.G."/>
            <person name="Shore J.S."/>
        </authorList>
    </citation>
    <scope>NUCLEOTIDE SEQUENCE</scope>
    <source>
        <strain evidence="3">F60SS</strain>
    </source>
</reference>
<dbReference type="SMART" id="SM01054">
    <property type="entry name" value="CaM_binding"/>
    <property type="match status" value="2"/>
</dbReference>
<dbReference type="Pfam" id="PF07839">
    <property type="entry name" value="CaM_binding"/>
    <property type="match status" value="2"/>
</dbReference>
<feature type="region of interest" description="Disordered" evidence="1">
    <location>
        <begin position="583"/>
        <end position="611"/>
    </location>
</feature>
<feature type="region of interest" description="Disordered" evidence="1">
    <location>
        <begin position="927"/>
        <end position="1011"/>
    </location>
</feature>
<dbReference type="PANTHER" id="PTHR33923:SF3">
    <property type="entry name" value="CALMODULIN BINDING PROTEIN PICBP"/>
    <property type="match status" value="1"/>
</dbReference>
<name>A0A9Q0GDV8_9ROSI</name>
<feature type="region of interest" description="Disordered" evidence="1">
    <location>
        <begin position="75"/>
        <end position="120"/>
    </location>
</feature>
<dbReference type="OrthoDB" id="1096728at2759"/>
<dbReference type="AlphaFoldDB" id="A0A9Q0GDV8"/>
<feature type="compositionally biased region" description="Polar residues" evidence="1">
    <location>
        <begin position="438"/>
        <end position="452"/>
    </location>
</feature>
<feature type="compositionally biased region" description="Low complexity" evidence="1">
    <location>
        <begin position="584"/>
        <end position="595"/>
    </location>
</feature>
<dbReference type="GO" id="GO:0005516">
    <property type="term" value="F:calmodulin binding"/>
    <property type="evidence" value="ECO:0007669"/>
    <property type="project" value="InterPro"/>
</dbReference>
<feature type="domain" description="Calmodulin-binding" evidence="2">
    <location>
        <begin position="990"/>
        <end position="1104"/>
    </location>
</feature>
<evidence type="ECO:0000259" key="2">
    <source>
        <dbReference type="SMART" id="SM01054"/>
    </source>
</evidence>
<feature type="region of interest" description="Disordered" evidence="1">
    <location>
        <begin position="212"/>
        <end position="234"/>
    </location>
</feature>
<dbReference type="EMBL" id="JAKUCV010001293">
    <property type="protein sequence ID" value="KAJ4847012.1"/>
    <property type="molecule type" value="Genomic_DNA"/>
</dbReference>
<evidence type="ECO:0000313" key="3">
    <source>
        <dbReference type="EMBL" id="KAJ4847012.1"/>
    </source>
</evidence>
<feature type="region of interest" description="Disordered" evidence="1">
    <location>
        <begin position="733"/>
        <end position="818"/>
    </location>
</feature>